<reference evidence="2" key="1">
    <citation type="submission" date="2019-10" db="EMBL/GenBank/DDBJ databases">
        <title>Corvus moneduloides (New Caledonian crow) genome, bCorMon1, primary haplotype.</title>
        <authorList>
            <person name="Rutz C."/>
            <person name="Fungtammasan C."/>
            <person name="Mountcastle J."/>
            <person name="Formenti G."/>
            <person name="Chow W."/>
            <person name="Howe K."/>
            <person name="Steele M.P."/>
            <person name="Fernandes J."/>
            <person name="Gilbert M.T.P."/>
            <person name="Fedrigo O."/>
            <person name="Jarvis E.D."/>
            <person name="Gemmell N."/>
        </authorList>
    </citation>
    <scope>NUCLEOTIDE SEQUENCE [LARGE SCALE GENOMIC DNA]</scope>
</reference>
<accession>A0A8C3EAP4</accession>
<dbReference type="OMA" id="ENCTETW"/>
<protein>
    <submittedName>
        <fullName evidence="1">Uncharacterized protein</fullName>
    </submittedName>
</protein>
<dbReference type="PANTHER" id="PTHR10424">
    <property type="entry name" value="VIRAL ENVELOPE PROTEIN"/>
    <property type="match status" value="1"/>
</dbReference>
<proteinExistence type="predicted"/>
<dbReference type="AlphaFoldDB" id="A0A8C3EAP4"/>
<dbReference type="Gene3D" id="1.10.287.210">
    <property type="match status" value="1"/>
</dbReference>
<evidence type="ECO:0000313" key="2">
    <source>
        <dbReference type="Proteomes" id="UP000694553"/>
    </source>
</evidence>
<name>A0A8C3EAP4_CORMO</name>
<evidence type="ECO:0000313" key="1">
    <source>
        <dbReference type="Ensembl" id="ENSCMUP00000017879.2"/>
    </source>
</evidence>
<dbReference type="SUPFAM" id="SSF58069">
    <property type="entry name" value="Virus ectodomain"/>
    <property type="match status" value="1"/>
</dbReference>
<keyword evidence="2" id="KW-1185">Reference proteome</keyword>
<reference evidence="1" key="3">
    <citation type="submission" date="2025-09" db="UniProtKB">
        <authorList>
            <consortium name="Ensembl"/>
        </authorList>
    </citation>
    <scope>IDENTIFICATION</scope>
</reference>
<sequence>MQSKLFFTCLLFAQLGTMVQGSPHDLHKTVVQNVSKILNKSDCWICTQLLPLDGKGHWPLIGILMEENCTETWEPINSTLLPPITLSGLVERANYKVPCAIVNATGKAVLPSYCHQTHFREIIDPRIAAKMKLTGWRLAQPFGTGLYWICGDNAWKVMPVNKDQACAIGAVVPNRTIFDHLEKPNERKKRSLNPLIECPTLFHGIIRALVPAYGVVELERAIVNILAVIERIKQHTADAISALQEEVGSLSRAVMQNRIALNFILVAQGGVCAIVSTNCCSYVDQSGRIKKDLDEIWKGTQILHEAASRNNTLKFDHIFDTLTSWLPNWAWVKEIFIIVVIAVIICVISCGAAGCVNQFCG</sequence>
<dbReference type="Proteomes" id="UP000694553">
    <property type="component" value="Unassembled WGS sequence"/>
</dbReference>
<accession>A0A8U7N7X7</accession>
<dbReference type="InterPro" id="IPR018154">
    <property type="entry name" value="TLV/ENV_coat_polyprotein"/>
</dbReference>
<dbReference type="Pfam" id="PF00429">
    <property type="entry name" value="TLV_coat"/>
    <property type="match status" value="1"/>
</dbReference>
<organism evidence="1 2">
    <name type="scientific">Corvus moneduloides</name>
    <name type="common">New Caledonian crow</name>
    <dbReference type="NCBI Taxonomy" id="1196302"/>
    <lineage>
        <taxon>Eukaryota</taxon>
        <taxon>Metazoa</taxon>
        <taxon>Chordata</taxon>
        <taxon>Craniata</taxon>
        <taxon>Vertebrata</taxon>
        <taxon>Euteleostomi</taxon>
        <taxon>Archelosauria</taxon>
        <taxon>Archosauria</taxon>
        <taxon>Dinosauria</taxon>
        <taxon>Saurischia</taxon>
        <taxon>Theropoda</taxon>
        <taxon>Coelurosauria</taxon>
        <taxon>Aves</taxon>
        <taxon>Neognathae</taxon>
        <taxon>Neoaves</taxon>
        <taxon>Telluraves</taxon>
        <taxon>Australaves</taxon>
        <taxon>Passeriformes</taxon>
        <taxon>Corvoidea</taxon>
        <taxon>Corvidae</taxon>
        <taxon>Corvus</taxon>
    </lineage>
</organism>
<dbReference type="Ensembl" id="ENSCMUT00000019211.2">
    <property type="protein sequence ID" value="ENSCMUP00000017879.2"/>
    <property type="gene ID" value="ENSCMUG00000011058.2"/>
</dbReference>
<reference evidence="1" key="2">
    <citation type="submission" date="2025-08" db="UniProtKB">
        <authorList>
            <consortium name="Ensembl"/>
        </authorList>
    </citation>
    <scope>IDENTIFICATION</scope>
</reference>